<dbReference type="EMBL" id="JASBWR010000001">
    <property type="protein sequence ID" value="KAJ9113891.1"/>
    <property type="molecule type" value="Genomic_DNA"/>
</dbReference>
<sequence length="584" mass="63682">MSASAWSLTRPARPALTATRAAPSTMFLTRAPLRPRCAAQPRVRLLHAAARQPLRILALPLARSPKDPQGSTPLIYWHVSQRYARDRDSTTAAAEGEAPPLNWREPATWVPFAIEKASSTWLAWGEKPEQGREGWADKVKGAKYWVWRRGEGLMDRIEADEAAERSRLHRARKCEITSGEGGRPTPPVRRESLDKAVSASPRTPEAAADASERPPLLRPTSIHDAYPRAFANHWPRFASLRWALKSINAALPAIPRNADESTYRIPLIYPSSHPSIPDASVLATELRAHLASRIPHHKRLLIRSLILLPFTIPIAALPIIPNLPGFYVAFRAYSHWKALQGARWLSAAVGEENDGRETVEVVPSDALAGCLVVPTSQGSSSPTTVEQSSNTAPDTTATPASYPTRTPLAVEFSGDTMAEKTMEMTNLTHGGGETQTQKKKAEDEDDGVKHDSRDVSHDTTSTPASRVHPSQNQQQRDPTSSEQSDAATISAQHKVTSATPLFVPSTASASTNSDGEKTTTTQDQAVDSKIYLPTAAIPRLVKAFDLAPHEVVDVTRAVMQARIRWVKALKNEGSGQGRVADKTA</sequence>
<evidence type="ECO:0000313" key="2">
    <source>
        <dbReference type="Proteomes" id="UP001241377"/>
    </source>
</evidence>
<protein>
    <submittedName>
        <fullName evidence="1">Uncharacterized protein</fullName>
    </submittedName>
</protein>
<proteinExistence type="predicted"/>
<accession>A0ACC2WSU6</accession>
<reference evidence="1" key="1">
    <citation type="submission" date="2023-04" db="EMBL/GenBank/DDBJ databases">
        <title>Draft Genome sequencing of Naganishia species isolated from polar environments using Oxford Nanopore Technology.</title>
        <authorList>
            <person name="Leo P."/>
            <person name="Venkateswaran K."/>
        </authorList>
    </citation>
    <scope>NUCLEOTIDE SEQUENCE</scope>
    <source>
        <strain evidence="1">MNA-CCFEE 5261</strain>
    </source>
</reference>
<comment type="caution">
    <text evidence="1">The sequence shown here is derived from an EMBL/GenBank/DDBJ whole genome shotgun (WGS) entry which is preliminary data.</text>
</comment>
<evidence type="ECO:0000313" key="1">
    <source>
        <dbReference type="EMBL" id="KAJ9113891.1"/>
    </source>
</evidence>
<dbReference type="Proteomes" id="UP001241377">
    <property type="component" value="Unassembled WGS sequence"/>
</dbReference>
<name>A0ACC2WSU6_9TREE</name>
<organism evidence="1 2">
    <name type="scientific">Naganishia cerealis</name>
    <dbReference type="NCBI Taxonomy" id="610337"/>
    <lineage>
        <taxon>Eukaryota</taxon>
        <taxon>Fungi</taxon>
        <taxon>Dikarya</taxon>
        <taxon>Basidiomycota</taxon>
        <taxon>Agaricomycotina</taxon>
        <taxon>Tremellomycetes</taxon>
        <taxon>Filobasidiales</taxon>
        <taxon>Filobasidiaceae</taxon>
        <taxon>Naganishia</taxon>
    </lineage>
</organism>
<keyword evidence="2" id="KW-1185">Reference proteome</keyword>
<gene>
    <name evidence="1" type="ORF">QFC19_000085</name>
</gene>